<dbReference type="SUPFAM" id="SSF160904">
    <property type="entry name" value="Jann2411-like"/>
    <property type="match status" value="1"/>
</dbReference>
<proteinExistence type="predicted"/>
<sequence>MDEDDELLLALLNTRPIRDGVEHDELSADRSAQGWSEARGGTGTALEVRRLRRHRELLTQVVQGRAPVTVLAEALEGVHLRPRLSDAGLSWELATEPDMRLPARAVLAWARVNEHLPGRLRPCGNEECRLFLLDRSKANKARWCSMATCGNRMKARRHYERSRSRATTRRGERSAGPE</sequence>
<dbReference type="InterPro" id="IPR023286">
    <property type="entry name" value="ABATE_dom_sf"/>
</dbReference>
<dbReference type="Gene3D" id="1.10.3300.10">
    <property type="entry name" value="Jann2411-like domain"/>
    <property type="match status" value="1"/>
</dbReference>
<feature type="domain" description="Zinc finger CGNR" evidence="2">
    <location>
        <begin position="119"/>
        <end position="161"/>
    </location>
</feature>
<organism evidence="3 4">
    <name type="scientific">Streptomonospora wellingtoniae</name>
    <dbReference type="NCBI Taxonomy" id="3075544"/>
    <lineage>
        <taxon>Bacteria</taxon>
        <taxon>Bacillati</taxon>
        <taxon>Actinomycetota</taxon>
        <taxon>Actinomycetes</taxon>
        <taxon>Streptosporangiales</taxon>
        <taxon>Nocardiopsidaceae</taxon>
        <taxon>Streptomonospora</taxon>
    </lineage>
</organism>
<dbReference type="InterPro" id="IPR010852">
    <property type="entry name" value="ABATE"/>
</dbReference>
<feature type="compositionally biased region" description="Basic and acidic residues" evidence="1">
    <location>
        <begin position="169"/>
        <end position="178"/>
    </location>
</feature>
<protein>
    <submittedName>
        <fullName evidence="3">CGNR zinc finger domain-containing protein</fullName>
    </submittedName>
</protein>
<evidence type="ECO:0000259" key="2">
    <source>
        <dbReference type="Pfam" id="PF11706"/>
    </source>
</evidence>
<reference evidence="4" key="1">
    <citation type="submission" date="2023-07" db="EMBL/GenBank/DDBJ databases">
        <title>30 novel species of actinomycetes from the DSMZ collection.</title>
        <authorList>
            <person name="Nouioui I."/>
        </authorList>
    </citation>
    <scope>NUCLEOTIDE SEQUENCE [LARGE SCALE GENOMIC DNA]</scope>
    <source>
        <strain evidence="4">DSM 45055</strain>
    </source>
</reference>
<keyword evidence="4" id="KW-1185">Reference proteome</keyword>
<comment type="caution">
    <text evidence="3">The sequence shown here is derived from an EMBL/GenBank/DDBJ whole genome shotgun (WGS) entry which is preliminary data.</text>
</comment>
<dbReference type="RefSeq" id="WP_311547667.1">
    <property type="nucleotide sequence ID" value="NZ_JAVREK010000037.1"/>
</dbReference>
<dbReference type="PANTHER" id="PTHR35525">
    <property type="entry name" value="BLL6575 PROTEIN"/>
    <property type="match status" value="1"/>
</dbReference>
<feature type="region of interest" description="Disordered" evidence="1">
    <location>
        <begin position="155"/>
        <end position="178"/>
    </location>
</feature>
<evidence type="ECO:0000256" key="1">
    <source>
        <dbReference type="SAM" id="MobiDB-lite"/>
    </source>
</evidence>
<accession>A0ABU2L0S2</accession>
<dbReference type="Pfam" id="PF11706">
    <property type="entry name" value="zf-CGNR"/>
    <property type="match status" value="1"/>
</dbReference>
<dbReference type="PANTHER" id="PTHR35525:SF3">
    <property type="entry name" value="BLL6575 PROTEIN"/>
    <property type="match status" value="1"/>
</dbReference>
<feature type="compositionally biased region" description="Basic residues" evidence="1">
    <location>
        <begin position="155"/>
        <end position="168"/>
    </location>
</feature>
<dbReference type="Proteomes" id="UP001183226">
    <property type="component" value="Unassembled WGS sequence"/>
</dbReference>
<gene>
    <name evidence="3" type="ORF">RM446_23775</name>
</gene>
<dbReference type="EMBL" id="JAVREK010000037">
    <property type="protein sequence ID" value="MDT0305154.1"/>
    <property type="molecule type" value="Genomic_DNA"/>
</dbReference>
<evidence type="ECO:0000313" key="3">
    <source>
        <dbReference type="EMBL" id="MDT0305154.1"/>
    </source>
</evidence>
<name>A0ABU2L0S2_9ACTN</name>
<evidence type="ECO:0000313" key="4">
    <source>
        <dbReference type="Proteomes" id="UP001183226"/>
    </source>
</evidence>
<dbReference type="InterPro" id="IPR021005">
    <property type="entry name" value="Znf_CGNR"/>
</dbReference>